<dbReference type="InterPro" id="IPR002763">
    <property type="entry name" value="DUF72"/>
</dbReference>
<evidence type="ECO:0000313" key="1">
    <source>
        <dbReference type="EMBL" id="BAN06095.1"/>
    </source>
</evidence>
<name>M5ACI5_LEVBR</name>
<dbReference type="KEGG" id="lbk:LVISKB_0460"/>
<dbReference type="SUPFAM" id="SSF117396">
    <property type="entry name" value="TM1631-like"/>
    <property type="match status" value="1"/>
</dbReference>
<sequence length="286" mass="32385">MRGDWMITIGLTTWKEHPALIGGEERPVTLTEYAGRLPVVELDTPFYGIPRQSTVANWQAAVPDGFQYILKANQVMTRHDRQHPLEEAGITAAFDQFIMAIQPMVTAGKLMTVLFQFPPFFNRTTANIQYLRDVRLKMGKLPVAVEFRSPSWFETPGMTADVMAYLQSLKLTNVTTDEPHNLNDGIPLVETVTTPELAVVRLHGRNAQGWFNQGTDWRKTRTLYRYSEAELQDIAALVKRVAQHAQQVCVIFNNNSAKDAAPNALRLQKILGLHWQNLAPQQLDLF</sequence>
<dbReference type="HOGENOM" id="CLU_046519_0_0_9"/>
<reference evidence="1 2" key="1">
    <citation type="journal article" date="2013" name="PLoS ONE">
        <title>Genomic Analysis by Deep Sequencing of the Probiotic Lactobacillus brevis KB290 Harboring Nine Plasmids Reveals Genomic Stability.</title>
        <authorList>
            <person name="Fukao M."/>
            <person name="Oshima K."/>
            <person name="Morita H."/>
            <person name="Toh H."/>
            <person name="Suda W."/>
            <person name="Kim S.W."/>
            <person name="Suzuki S."/>
            <person name="Yakabe T."/>
            <person name="Hattori M."/>
            <person name="Yajima N."/>
        </authorList>
    </citation>
    <scope>NUCLEOTIDE SEQUENCE [LARGE SCALE GENOMIC DNA]</scope>
    <source>
        <strain evidence="1 2">KB290</strain>
    </source>
</reference>
<evidence type="ECO:0000313" key="2">
    <source>
        <dbReference type="Proteomes" id="UP000012042"/>
    </source>
</evidence>
<dbReference type="EMBL" id="AP012167">
    <property type="protein sequence ID" value="BAN06095.1"/>
    <property type="molecule type" value="Genomic_DNA"/>
</dbReference>
<dbReference type="Pfam" id="PF01904">
    <property type="entry name" value="DUF72"/>
    <property type="match status" value="1"/>
</dbReference>
<dbReference type="InterPro" id="IPR036520">
    <property type="entry name" value="UPF0759_sf"/>
</dbReference>
<proteinExistence type="predicted"/>
<dbReference type="PATRIC" id="fig|1001583.3.peg.453"/>
<accession>M5ACI5</accession>
<gene>
    <name evidence="1" type="ORF">LVISKB_0460</name>
</gene>
<dbReference type="AlphaFoldDB" id="M5ACI5"/>
<protein>
    <submittedName>
        <fullName evidence="1">UPF0759 protein yunF</fullName>
    </submittedName>
</protein>
<organism evidence="1 2">
    <name type="scientific">Levilactobacillus brevis KB290</name>
    <dbReference type="NCBI Taxonomy" id="1001583"/>
    <lineage>
        <taxon>Bacteria</taxon>
        <taxon>Bacillati</taxon>
        <taxon>Bacillota</taxon>
        <taxon>Bacilli</taxon>
        <taxon>Lactobacillales</taxon>
        <taxon>Lactobacillaceae</taxon>
        <taxon>Levilactobacillus</taxon>
    </lineage>
</organism>
<dbReference type="PANTHER" id="PTHR30348">
    <property type="entry name" value="UNCHARACTERIZED PROTEIN YECE"/>
    <property type="match status" value="1"/>
</dbReference>
<dbReference type="PANTHER" id="PTHR30348:SF13">
    <property type="entry name" value="UPF0759 PROTEIN YUNF"/>
    <property type="match status" value="1"/>
</dbReference>
<dbReference type="Proteomes" id="UP000012042">
    <property type="component" value="Chromosome"/>
</dbReference>
<dbReference type="Gene3D" id="3.20.20.410">
    <property type="entry name" value="Protein of unknown function UPF0759"/>
    <property type="match status" value="1"/>
</dbReference>